<keyword evidence="3" id="KW-1185">Reference proteome</keyword>
<dbReference type="Proteomes" id="UP001431776">
    <property type="component" value="Unassembled WGS sequence"/>
</dbReference>
<keyword evidence="1" id="KW-1133">Transmembrane helix</keyword>
<feature type="transmembrane region" description="Helical" evidence="1">
    <location>
        <begin position="474"/>
        <end position="495"/>
    </location>
</feature>
<evidence type="ECO:0000313" key="2">
    <source>
        <dbReference type="EMBL" id="MDI6448581.1"/>
    </source>
</evidence>
<accession>A0AAW6TS89</accession>
<keyword evidence="1" id="KW-0472">Membrane</keyword>
<sequence length="538" mass="61566">MNARNPIHYIARPAGVFMVTLLVLLLVAFAQAITFEVASLFWTATPASPAEPKQELTPEQARTQRIIGAKKEFLPDGTLHLVTQISGNRSHLLYRASPSDAPMGQEQVYDVNDTLLWDGSASERPYNYLSWAQATRNDGFTSEWMRHLQQFAEPQVLEIPVAATDELLETWRYDPWADCFVGHSLDGDRVGYLSAAGWTDSKADVRPCGRFQNFQAWWPRDSHSPTVQWQTEQCIYEIDFASRQAERILESSQSKIAYVAMNPSYRFRQVGGETLARTRPLLHCRTSDEVHHLILKDPDHRIAVATPPEWQQWYVNHCEFAATKESVFLRRTWLDYPAPPARINPDWWTEFQRTPKNQSVELYRVDETGGLDLVNRYSLTLPGGPGTIREADPPSHVKRFVTAFSPLLFDLFWLPFPAGFWQNLLQRSEFAREFILGVLRMRAQYSVWSLLVTAAMLALTFRHGRPRRTSWGRLAFWLVFVALLNLTGFLVYWALNHTPTMACPACGKRRGMSRIDCVHCRAALPTPEHGQLDLIFSV</sequence>
<gene>
    <name evidence="2" type="ORF">QJ522_05960</name>
</gene>
<evidence type="ECO:0000313" key="3">
    <source>
        <dbReference type="Proteomes" id="UP001431776"/>
    </source>
</evidence>
<proteinExistence type="predicted"/>
<name>A0AAW6TS89_9BACT</name>
<feature type="transmembrane region" description="Helical" evidence="1">
    <location>
        <begin position="445"/>
        <end position="462"/>
    </location>
</feature>
<comment type="caution">
    <text evidence="2">The sequence shown here is derived from an EMBL/GenBank/DDBJ whole genome shotgun (WGS) entry which is preliminary data.</text>
</comment>
<dbReference type="AlphaFoldDB" id="A0AAW6TS89"/>
<keyword evidence="1" id="KW-0812">Transmembrane</keyword>
<evidence type="ECO:0000256" key="1">
    <source>
        <dbReference type="SAM" id="Phobius"/>
    </source>
</evidence>
<dbReference type="EMBL" id="JASCXX010000005">
    <property type="protein sequence ID" value="MDI6448581.1"/>
    <property type="molecule type" value="Genomic_DNA"/>
</dbReference>
<dbReference type="RefSeq" id="WP_349243992.1">
    <property type="nucleotide sequence ID" value="NZ_JASCXX010000005.1"/>
</dbReference>
<reference evidence="2" key="1">
    <citation type="submission" date="2023-05" db="EMBL/GenBank/DDBJ databases">
        <title>Anaerotaeda fermentans gen. nov., sp. nov., a novel anaerobic planctomycete of the new family within the order Sedimentisphaerales isolated from Taman Peninsula, Russia.</title>
        <authorList>
            <person name="Khomyakova M.A."/>
            <person name="Merkel A.Y."/>
            <person name="Slobodkin A.I."/>
        </authorList>
    </citation>
    <scope>NUCLEOTIDE SEQUENCE</scope>
    <source>
        <strain evidence="2">M17dextr</strain>
    </source>
</reference>
<organism evidence="2 3">
    <name type="scientific">Anaerobaca lacustris</name>
    <dbReference type="NCBI Taxonomy" id="3044600"/>
    <lineage>
        <taxon>Bacteria</taxon>
        <taxon>Pseudomonadati</taxon>
        <taxon>Planctomycetota</taxon>
        <taxon>Phycisphaerae</taxon>
        <taxon>Sedimentisphaerales</taxon>
        <taxon>Anaerobacaceae</taxon>
        <taxon>Anaerobaca</taxon>
    </lineage>
</organism>
<protein>
    <submittedName>
        <fullName evidence="2">Uncharacterized protein</fullName>
    </submittedName>
</protein>